<dbReference type="InterPro" id="IPR036412">
    <property type="entry name" value="HAD-like_sf"/>
</dbReference>
<organism evidence="2 4">
    <name type="scientific">Mesotoga infera</name>
    <dbReference type="NCBI Taxonomy" id="1236046"/>
    <lineage>
        <taxon>Bacteria</taxon>
        <taxon>Thermotogati</taxon>
        <taxon>Thermotogota</taxon>
        <taxon>Thermotogae</taxon>
        <taxon>Kosmotogales</taxon>
        <taxon>Kosmotogaceae</taxon>
        <taxon>Mesotoga</taxon>
    </lineage>
</organism>
<sequence length="66" mass="7150">MGLLSIYDGLVSKAIALDAFLDFHGLSSEEVAFIGDHYADIPLLQRVGLAVAVENTFPEEKADSLR</sequence>
<keyword evidence="2" id="KW-0378">Hydrolase</keyword>
<comment type="caution">
    <text evidence="2">The sequence shown here is derived from an EMBL/GenBank/DDBJ whole genome shotgun (WGS) entry which is preliminary data.</text>
</comment>
<dbReference type="InterPro" id="IPR023214">
    <property type="entry name" value="HAD_sf"/>
</dbReference>
<protein>
    <submittedName>
        <fullName evidence="2">HAD-superfamily hydrolase, subfamily IIB</fullName>
    </submittedName>
</protein>
<dbReference type="Pfam" id="PF08282">
    <property type="entry name" value="Hydrolase_3"/>
    <property type="match status" value="1"/>
</dbReference>
<evidence type="ECO:0000313" key="3">
    <source>
        <dbReference type="Proteomes" id="UP000054260"/>
    </source>
</evidence>
<evidence type="ECO:0000313" key="2">
    <source>
        <dbReference type="EMBL" id="KUK90895.1"/>
    </source>
</evidence>
<name>A0A117M8Z3_9BACT</name>
<dbReference type="AlphaFoldDB" id="A0A117M8Z3"/>
<evidence type="ECO:0000313" key="1">
    <source>
        <dbReference type="EMBL" id="KUK68577.1"/>
    </source>
</evidence>
<accession>A0A117M8Z3</accession>
<dbReference type="SUPFAM" id="SSF56784">
    <property type="entry name" value="HAD-like"/>
    <property type="match status" value="1"/>
</dbReference>
<evidence type="ECO:0000313" key="4">
    <source>
        <dbReference type="Proteomes" id="UP000055014"/>
    </source>
</evidence>
<proteinExistence type="predicted"/>
<reference evidence="3 4" key="2">
    <citation type="journal article" date="2015" name="MBio">
        <title>Genome-Resolved Metagenomic Analysis Reveals Roles for Candidate Phyla and Other Microbial Community Members in Biogeochemical Transformations in Oil Reservoirs.</title>
        <authorList>
            <person name="Hu P."/>
            <person name="Tom L."/>
            <person name="Singh A."/>
            <person name="Thomas B.C."/>
            <person name="Baker B.J."/>
            <person name="Piceno Y.M."/>
            <person name="Andersen G.L."/>
            <person name="Banfield J.F."/>
        </authorList>
    </citation>
    <scope>NUCLEOTIDE SEQUENCE [LARGE SCALE GENOMIC DNA]</scope>
</reference>
<gene>
    <name evidence="1" type="ORF">XD86_0087</name>
    <name evidence="2" type="ORF">XE02_0320</name>
</gene>
<dbReference type="Gene3D" id="3.40.50.1000">
    <property type="entry name" value="HAD superfamily/HAD-like"/>
    <property type="match status" value="1"/>
</dbReference>
<dbReference type="PATRIC" id="fig|1236046.5.peg.1366"/>
<dbReference type="Proteomes" id="UP000054260">
    <property type="component" value="Unassembled WGS sequence"/>
</dbReference>
<reference evidence="2" key="1">
    <citation type="journal article" date="2015" name="MBio">
        <title>Genome-resolved metagenomic analysis reveals roles for candidate phyla and other microbial community members in biogeochemical transformations in oil reservoirs.</title>
        <authorList>
            <person name="Hu P."/>
            <person name="Tom L."/>
            <person name="Singh A."/>
            <person name="Thomas B.C."/>
            <person name="Baker B.J."/>
            <person name="Piceno Y.M."/>
            <person name="Andersen G.L."/>
            <person name="Banfield J.F."/>
        </authorList>
    </citation>
    <scope>NUCLEOTIDE SEQUENCE [LARGE SCALE GENOMIC DNA]</scope>
    <source>
        <strain evidence="1">46_47</strain>
        <strain evidence="2">46_70</strain>
    </source>
</reference>
<dbReference type="GO" id="GO:0016787">
    <property type="term" value="F:hydrolase activity"/>
    <property type="evidence" value="ECO:0007669"/>
    <property type="project" value="UniProtKB-KW"/>
</dbReference>
<dbReference type="EMBL" id="LGGW01000016">
    <property type="protein sequence ID" value="KUK90895.1"/>
    <property type="molecule type" value="Genomic_DNA"/>
</dbReference>
<dbReference type="Proteomes" id="UP000055014">
    <property type="component" value="Unassembled WGS sequence"/>
</dbReference>
<dbReference type="EMBL" id="LGGH01000006">
    <property type="protein sequence ID" value="KUK68577.1"/>
    <property type="molecule type" value="Genomic_DNA"/>
</dbReference>